<reference evidence="1 2" key="1">
    <citation type="submission" date="2017-06" db="EMBL/GenBank/DDBJ databases">
        <title>Raineya orbicola gen. nov., sp. nov. a slightly thermophilic bacterium of the phylum Bacteroidetes and the description of Raineyaceae fam. nov.</title>
        <authorList>
            <person name="Albuquerque L."/>
            <person name="Polonia A.R.M."/>
            <person name="Barroso C."/>
            <person name="Froufe H.J.C."/>
            <person name="Lage O."/>
            <person name="Lobo-Da-Cunha A."/>
            <person name="Egas C."/>
            <person name="Da Costa M.S."/>
        </authorList>
    </citation>
    <scope>NUCLEOTIDE SEQUENCE [LARGE SCALE GENOMIC DNA]</scope>
    <source>
        <strain evidence="1 2">SPSPC-11</strain>
    </source>
</reference>
<comment type="caution">
    <text evidence="1">The sequence shown here is derived from an EMBL/GenBank/DDBJ whole genome shotgun (WGS) entry which is preliminary data.</text>
</comment>
<evidence type="ECO:0008006" key="3">
    <source>
        <dbReference type="Google" id="ProtNLM"/>
    </source>
</evidence>
<dbReference type="Proteomes" id="UP000233387">
    <property type="component" value="Unassembled WGS sequence"/>
</dbReference>
<protein>
    <recommendedName>
        <fullName evidence="3">SmpA / OmlA family</fullName>
    </recommendedName>
</protein>
<gene>
    <name evidence="1" type="ORF">Rain11_1541</name>
</gene>
<accession>A0A2N3IF01</accession>
<name>A0A2N3IF01_9BACT</name>
<dbReference type="PROSITE" id="PS51257">
    <property type="entry name" value="PROKAR_LIPOPROTEIN"/>
    <property type="match status" value="1"/>
</dbReference>
<proteinExistence type="predicted"/>
<organism evidence="1 2">
    <name type="scientific">Raineya orbicola</name>
    <dbReference type="NCBI Taxonomy" id="2016530"/>
    <lineage>
        <taxon>Bacteria</taxon>
        <taxon>Pseudomonadati</taxon>
        <taxon>Bacteroidota</taxon>
        <taxon>Cytophagia</taxon>
        <taxon>Cytophagales</taxon>
        <taxon>Raineyaceae</taxon>
        <taxon>Raineya</taxon>
    </lineage>
</organism>
<keyword evidence="2" id="KW-1185">Reference proteome</keyword>
<sequence length="123" mass="14254">MRMFLWILGVMLLSACQKTEVKLANFDKNLWQSDSKGCKNTRLQMLISLEKQKEKLLGLSQEKVTEILGKPDRQDLQKRNAKRFVYYVSEGLQCGKGTNEGIALILQFGALNYVSEIYRNRYE</sequence>
<evidence type="ECO:0000313" key="2">
    <source>
        <dbReference type="Proteomes" id="UP000233387"/>
    </source>
</evidence>
<dbReference type="AlphaFoldDB" id="A0A2N3IF01"/>
<evidence type="ECO:0000313" key="1">
    <source>
        <dbReference type="EMBL" id="PKQ68886.1"/>
    </source>
</evidence>
<dbReference type="OrthoDB" id="981332at2"/>
<dbReference type="RefSeq" id="WP_101358811.1">
    <property type="nucleotide sequence ID" value="NZ_NKXO01000022.1"/>
</dbReference>
<dbReference type="EMBL" id="NKXO01000022">
    <property type="protein sequence ID" value="PKQ68886.1"/>
    <property type="molecule type" value="Genomic_DNA"/>
</dbReference>